<dbReference type="InterPro" id="IPR006315">
    <property type="entry name" value="OM_autotransptr_brl_dom"/>
</dbReference>
<dbReference type="PATRIC" id="fig|389348.3.peg.1490"/>
<keyword evidence="3" id="KW-1185">Reference proteome</keyword>
<dbReference type="InterPro" id="IPR011250">
    <property type="entry name" value="OMP/PagP_B-barrel"/>
</dbReference>
<proteinExistence type="predicted"/>
<dbReference type="InterPro" id="IPR002566">
    <property type="entry name" value="Msp4_OMP-like"/>
</dbReference>
<reference evidence="3" key="1">
    <citation type="submission" date="2015-09" db="EMBL/GenBank/DDBJ databases">
        <authorList>
            <person name="Bertelli C."/>
        </authorList>
    </citation>
    <scope>NUCLEOTIDE SEQUENCE [LARGE SCALE GENOMIC DNA]</scope>
    <source>
        <strain evidence="3">KNic</strain>
    </source>
</reference>
<dbReference type="EMBL" id="LN879502">
    <property type="protein sequence ID" value="CUI16947.1"/>
    <property type="molecule type" value="Genomic_DNA"/>
</dbReference>
<dbReference type="AlphaFoldDB" id="A0A0U5ERY2"/>
<organism evidence="2 3">
    <name type="scientific">Candidatus Protochlamydia naegleriophila</name>
    <dbReference type="NCBI Taxonomy" id="389348"/>
    <lineage>
        <taxon>Bacteria</taxon>
        <taxon>Pseudomonadati</taxon>
        <taxon>Chlamydiota</taxon>
        <taxon>Chlamydiia</taxon>
        <taxon>Parachlamydiales</taxon>
        <taxon>Parachlamydiaceae</taxon>
        <taxon>Candidatus Protochlamydia</taxon>
    </lineage>
</organism>
<dbReference type="STRING" id="389348.PNK_1330"/>
<dbReference type="RefSeq" id="WP_079992845.1">
    <property type="nucleotide sequence ID" value="NZ_LN879502.1"/>
</dbReference>
<gene>
    <name evidence="2" type="ORF">PNK_1330</name>
</gene>
<dbReference type="NCBIfam" id="TIGR01414">
    <property type="entry name" value="autotrans_barl"/>
    <property type="match status" value="1"/>
</dbReference>
<dbReference type="GO" id="GO:0019867">
    <property type="term" value="C:outer membrane"/>
    <property type="evidence" value="ECO:0007669"/>
    <property type="project" value="InterPro"/>
</dbReference>
<evidence type="ECO:0000313" key="2">
    <source>
        <dbReference type="EMBL" id="CUI16947.1"/>
    </source>
</evidence>
<dbReference type="Pfam" id="PF01617">
    <property type="entry name" value="Surface_Ag_2"/>
    <property type="match status" value="1"/>
</dbReference>
<evidence type="ECO:0000259" key="1">
    <source>
        <dbReference type="Pfam" id="PF01617"/>
    </source>
</evidence>
<dbReference type="Proteomes" id="UP000069902">
    <property type="component" value="Chromosome cPNK"/>
</dbReference>
<sequence>MSYVNENNSETIKMKKNILFLLMPLFFFIVAHTQAQEGRVQDFCYYEGNCYVNKANFYGKFLTGANFLQNTTINRNKSTYQTGYIIAGYLGYCWRNGLRLEGEYAYRRNAIRKIHFFGEDSSKHGYFQGSSCMANLLWDLSLSSLGCAFCNIQPFIGAGIGYDFQQMHSSNSRIVFKQKWNHFSWQLMTGLAYPIFRNAKITLEYKFHQGSCLFYSHSVGVGLTYKFG</sequence>
<evidence type="ECO:0000313" key="3">
    <source>
        <dbReference type="Proteomes" id="UP000069902"/>
    </source>
</evidence>
<dbReference type="InParanoid" id="A0A0U5ERY2"/>
<dbReference type="KEGG" id="pnl:PNK_1330"/>
<dbReference type="Gene3D" id="2.40.160.20">
    <property type="match status" value="1"/>
</dbReference>
<accession>A0A0U5ERY2</accession>
<dbReference type="SUPFAM" id="SSF56925">
    <property type="entry name" value="OMPA-like"/>
    <property type="match status" value="1"/>
</dbReference>
<name>A0A0U5ERY2_9BACT</name>
<protein>
    <submittedName>
        <fullName evidence="2">Conserved putative membrane protein</fullName>
    </submittedName>
</protein>
<feature type="domain" description="Msp4/OMP-like" evidence="1">
    <location>
        <begin position="130"/>
        <end position="210"/>
    </location>
</feature>